<proteinExistence type="predicted"/>
<evidence type="ECO:0000313" key="2">
    <source>
        <dbReference type="Proteomes" id="UP000288623"/>
    </source>
</evidence>
<dbReference type="Proteomes" id="UP000288623">
    <property type="component" value="Unassembled WGS sequence"/>
</dbReference>
<organism evidence="1 2">
    <name type="scientific">Candidatus Kurthia intestinigallinarum</name>
    <dbReference type="NCBI Taxonomy" id="1562256"/>
    <lineage>
        <taxon>Bacteria</taxon>
        <taxon>Bacillati</taxon>
        <taxon>Bacillota</taxon>
        <taxon>Bacilli</taxon>
        <taxon>Bacillales</taxon>
        <taxon>Caryophanaceae</taxon>
        <taxon>Kurthia</taxon>
    </lineage>
</organism>
<dbReference type="RefSeq" id="WP_126991058.1">
    <property type="nucleotide sequence ID" value="NZ_JTFC01000032.1"/>
</dbReference>
<evidence type="ECO:0008006" key="3">
    <source>
        <dbReference type="Google" id="ProtNLM"/>
    </source>
</evidence>
<reference evidence="1 2" key="1">
    <citation type="submission" date="2014-11" db="EMBL/GenBank/DDBJ databases">
        <title>Genome sequence and analysis of novel Kurthia sp.</title>
        <authorList>
            <person name="Lawson J.N."/>
            <person name="Gonzalez J.E."/>
            <person name="Rinauldi L."/>
            <person name="Xuan Z."/>
            <person name="Firman A."/>
            <person name="Shaddox L."/>
            <person name="Trudeau A."/>
            <person name="Shah S."/>
            <person name="Reiman D."/>
        </authorList>
    </citation>
    <scope>NUCLEOTIDE SEQUENCE [LARGE SCALE GENOMIC DNA]</scope>
    <source>
        <strain evidence="1 2">3B1D</strain>
    </source>
</reference>
<comment type="caution">
    <text evidence="1">The sequence shown here is derived from an EMBL/GenBank/DDBJ whole genome shotgun (WGS) entry which is preliminary data.</text>
</comment>
<dbReference type="InterPro" id="IPR011990">
    <property type="entry name" value="TPR-like_helical_dom_sf"/>
</dbReference>
<dbReference type="AlphaFoldDB" id="A0A433RRR6"/>
<dbReference type="OrthoDB" id="2364593at2"/>
<dbReference type="Pfam" id="PF14559">
    <property type="entry name" value="TPR_19"/>
    <property type="match status" value="1"/>
</dbReference>
<keyword evidence="2" id="KW-1185">Reference proteome</keyword>
<evidence type="ECO:0000313" key="1">
    <source>
        <dbReference type="EMBL" id="RUS54327.1"/>
    </source>
</evidence>
<gene>
    <name evidence="1" type="ORF">QI30_12985</name>
</gene>
<name>A0A433RRR6_9BACL</name>
<protein>
    <recommendedName>
        <fullName evidence="3">Hydrolase</fullName>
    </recommendedName>
</protein>
<accession>A0A433RRR6</accession>
<dbReference type="SUPFAM" id="SSF116965">
    <property type="entry name" value="Hypothetical protein MPN330"/>
    <property type="match status" value="1"/>
</dbReference>
<sequence length="332" mass="38869">MPKKKYITKENVIMFPGTLERFKTQAHHYAENYQYDLAIEAFEKVLAYEEGDEQLLSAYAFSLFEVKRFEEARAICEELFAMGTDMYIEVMELYLSTCMELREFQHVEAIISQLMTENVIPPQSFEQFEHIRALNGRIAASERNKEEQTHVEEQLDESNYLLDAFFEQSLLKQVQLLRTLQQTNVRPIAKRLKNIIESEDVHPMVQSIALYILVEQEVSIYVEVSKFGHTELVNTATLVLPENMEIVARVLELVENKLEQEVSTCDMVQYLIARHVLVTYPFAWFDYEAEELVEGYIDYVHQMFGHPAQSNSELQNFFAELEKFSELPEARK</sequence>
<dbReference type="EMBL" id="JTFC01000032">
    <property type="protein sequence ID" value="RUS54327.1"/>
    <property type="molecule type" value="Genomic_DNA"/>
</dbReference>
<dbReference type="Gene3D" id="1.25.40.10">
    <property type="entry name" value="Tetratricopeptide repeat domain"/>
    <property type="match status" value="1"/>
</dbReference>
<dbReference type="SUPFAM" id="SSF48452">
    <property type="entry name" value="TPR-like"/>
    <property type="match status" value="1"/>
</dbReference>